<proteinExistence type="inferred from homology"/>
<evidence type="ECO:0000313" key="2">
    <source>
        <dbReference type="EMBL" id="MEN2744516.1"/>
    </source>
</evidence>
<dbReference type="Gene3D" id="3.30.420.40">
    <property type="match status" value="2"/>
</dbReference>
<evidence type="ECO:0000313" key="3">
    <source>
        <dbReference type="Proteomes" id="UP001422074"/>
    </source>
</evidence>
<dbReference type="PANTHER" id="PTHR18964">
    <property type="entry name" value="ROK (REPRESSOR, ORF, KINASE) FAMILY"/>
    <property type="match status" value="1"/>
</dbReference>
<dbReference type="Gene3D" id="1.10.10.10">
    <property type="entry name" value="Winged helix-like DNA-binding domain superfamily/Winged helix DNA-binding domain"/>
    <property type="match status" value="1"/>
</dbReference>
<dbReference type="RefSeq" id="WP_345884588.1">
    <property type="nucleotide sequence ID" value="NZ_JBDFRB010000005.1"/>
</dbReference>
<comment type="similarity">
    <text evidence="1">Belongs to the ROK (NagC/XylR) family.</text>
</comment>
<organism evidence="2 3">
    <name type="scientific">Sinomonas halotolerans</name>
    <dbReference type="NCBI Taxonomy" id="1644133"/>
    <lineage>
        <taxon>Bacteria</taxon>
        <taxon>Bacillati</taxon>
        <taxon>Actinomycetota</taxon>
        <taxon>Actinomycetes</taxon>
        <taxon>Micrococcales</taxon>
        <taxon>Micrococcaceae</taxon>
        <taxon>Sinomonas</taxon>
    </lineage>
</organism>
<comment type="caution">
    <text evidence="2">The sequence shown here is derived from an EMBL/GenBank/DDBJ whole genome shotgun (WGS) entry which is preliminary data.</text>
</comment>
<protein>
    <submittedName>
        <fullName evidence="2">ROK family protein</fullName>
    </submittedName>
</protein>
<reference evidence="2 3" key="1">
    <citation type="submission" date="2024-05" db="EMBL/GenBank/DDBJ databases">
        <title>Sinomonas sp. nov., isolated from a waste landfill.</title>
        <authorList>
            <person name="Zhao Y."/>
        </authorList>
    </citation>
    <scope>NUCLEOTIDE SEQUENCE [LARGE SCALE GENOMIC DNA]</scope>
    <source>
        <strain evidence="2 3">CCTCC AB2014300</strain>
    </source>
</reference>
<dbReference type="InterPro" id="IPR036388">
    <property type="entry name" value="WH-like_DNA-bd_sf"/>
</dbReference>
<dbReference type="InterPro" id="IPR049874">
    <property type="entry name" value="ROK_cs"/>
</dbReference>
<dbReference type="PROSITE" id="PS01125">
    <property type="entry name" value="ROK"/>
    <property type="match status" value="1"/>
</dbReference>
<dbReference type="InterPro" id="IPR043129">
    <property type="entry name" value="ATPase_NBD"/>
</dbReference>
<dbReference type="InterPro" id="IPR000600">
    <property type="entry name" value="ROK"/>
</dbReference>
<sequence length="383" mass="40031">MELAASPGQLLSLLRARPEGFSRASLLAHTGMARSTLYERLDSLFAAGLAYEAEPLASTGGRPARRIRFDDRDKVVVAFDIGQTQAGVHLLTLRHRILDSIRFPFDSTRPVEEAVGPLLDAALKITGGREPVGAGIGLSAPVDATGVKGYWRAVLGHWDMAWLAEAFEGTLGCPIVLENDARAMAVGEADHSSESLVAVKVSTGIGCGIIVDGALVRGVHGVAGDIGHVRIPEAAHRVCRCGRTGCLAAIASGRALLDDPRLPPCRTAADIAAAYDAGHSGTREAVAEAGRLTGSVLAAVVATLNPSRLAMGGTIGSLPSFVEGVRETVVDWVLEDVLTGLAVEPLRHPDAIAVGLSRLVERTLYDPGRVDSLMAGRGRTPAT</sequence>
<name>A0ABU9WZ93_9MICC</name>
<dbReference type="SUPFAM" id="SSF46785">
    <property type="entry name" value="Winged helix' DNA-binding domain"/>
    <property type="match status" value="1"/>
</dbReference>
<dbReference type="SUPFAM" id="SSF53067">
    <property type="entry name" value="Actin-like ATPase domain"/>
    <property type="match status" value="1"/>
</dbReference>
<keyword evidence="3" id="KW-1185">Reference proteome</keyword>
<accession>A0ABU9WZ93</accession>
<evidence type="ECO:0000256" key="1">
    <source>
        <dbReference type="ARBA" id="ARBA00006479"/>
    </source>
</evidence>
<dbReference type="Proteomes" id="UP001422074">
    <property type="component" value="Unassembled WGS sequence"/>
</dbReference>
<dbReference type="InterPro" id="IPR036390">
    <property type="entry name" value="WH_DNA-bd_sf"/>
</dbReference>
<dbReference type="EMBL" id="JBDFRB010000005">
    <property type="protein sequence ID" value="MEN2744516.1"/>
    <property type="molecule type" value="Genomic_DNA"/>
</dbReference>
<dbReference type="PANTHER" id="PTHR18964:SF173">
    <property type="entry name" value="GLUCOKINASE"/>
    <property type="match status" value="1"/>
</dbReference>
<gene>
    <name evidence="2" type="ORF">ABCQ75_08170</name>
</gene>
<dbReference type="Pfam" id="PF00480">
    <property type="entry name" value="ROK"/>
    <property type="match status" value="1"/>
</dbReference>